<dbReference type="InterPro" id="IPR001841">
    <property type="entry name" value="Znf_RING"/>
</dbReference>
<name>U4LCC0_PYROM</name>
<keyword evidence="24" id="KW-1185">Reference proteome</keyword>
<feature type="compositionally biased region" description="Basic and acidic residues" evidence="19">
    <location>
        <begin position="391"/>
        <end position="401"/>
    </location>
</feature>
<keyword evidence="15 18" id="KW-0539">Nucleus</keyword>
<comment type="pathway">
    <text evidence="3 18">Protein modification; protein ubiquitination.</text>
</comment>
<dbReference type="PROSITE" id="PS50089">
    <property type="entry name" value="ZF_RING_2"/>
    <property type="match status" value="1"/>
</dbReference>
<feature type="domain" description="SAP" evidence="21">
    <location>
        <begin position="255"/>
        <end position="289"/>
    </location>
</feature>
<organism evidence="23 24">
    <name type="scientific">Pyronema omphalodes (strain CBS 100304)</name>
    <name type="common">Pyronema confluens</name>
    <dbReference type="NCBI Taxonomy" id="1076935"/>
    <lineage>
        <taxon>Eukaryota</taxon>
        <taxon>Fungi</taxon>
        <taxon>Dikarya</taxon>
        <taxon>Ascomycota</taxon>
        <taxon>Pezizomycotina</taxon>
        <taxon>Pezizomycetes</taxon>
        <taxon>Pezizales</taxon>
        <taxon>Pyronemataceae</taxon>
        <taxon>Pyronema</taxon>
    </lineage>
</organism>
<evidence type="ECO:0000256" key="2">
    <source>
        <dbReference type="ARBA" id="ARBA00004123"/>
    </source>
</evidence>
<evidence type="ECO:0000313" key="24">
    <source>
        <dbReference type="Proteomes" id="UP000018144"/>
    </source>
</evidence>
<feature type="region of interest" description="Disordered" evidence="19">
    <location>
        <begin position="357"/>
        <end position="492"/>
    </location>
</feature>
<dbReference type="OMA" id="NANCDSN"/>
<evidence type="ECO:0000256" key="11">
    <source>
        <dbReference type="ARBA" id="ARBA00022786"/>
    </source>
</evidence>
<dbReference type="EC" id="2.3.2.27" evidence="5 18"/>
<evidence type="ECO:0000256" key="9">
    <source>
        <dbReference type="ARBA" id="ARBA00022763"/>
    </source>
</evidence>
<feature type="compositionally biased region" description="Pro residues" evidence="19">
    <location>
        <begin position="205"/>
        <end position="218"/>
    </location>
</feature>
<dbReference type="SMART" id="SM00513">
    <property type="entry name" value="SAP"/>
    <property type="match status" value="1"/>
</dbReference>
<accession>U4LCC0</accession>
<dbReference type="eggNOG" id="KOG0287">
    <property type="taxonomic scope" value="Eukaryota"/>
</dbReference>
<evidence type="ECO:0000256" key="10">
    <source>
        <dbReference type="ARBA" id="ARBA00022771"/>
    </source>
</evidence>
<dbReference type="Gene3D" id="3.30.40.10">
    <property type="entry name" value="Zinc/RING finger domain, C3HC4 (zinc finger)"/>
    <property type="match status" value="1"/>
</dbReference>
<dbReference type="Proteomes" id="UP000018144">
    <property type="component" value="Unassembled WGS sequence"/>
</dbReference>
<evidence type="ECO:0000256" key="14">
    <source>
        <dbReference type="ARBA" id="ARBA00023204"/>
    </source>
</evidence>
<keyword evidence="10 16" id="KW-0863">Zinc-finger</keyword>
<evidence type="ECO:0000256" key="1">
    <source>
        <dbReference type="ARBA" id="ARBA00000900"/>
    </source>
</evidence>
<evidence type="ECO:0000256" key="4">
    <source>
        <dbReference type="ARBA" id="ARBA00009506"/>
    </source>
</evidence>
<feature type="compositionally biased region" description="Basic and acidic residues" evidence="19">
    <location>
        <begin position="593"/>
        <end position="604"/>
    </location>
</feature>
<evidence type="ECO:0000256" key="13">
    <source>
        <dbReference type="ARBA" id="ARBA00023125"/>
    </source>
</evidence>
<feature type="compositionally biased region" description="Polar residues" evidence="19">
    <location>
        <begin position="460"/>
        <end position="470"/>
    </location>
</feature>
<keyword evidence="7 18" id="KW-0808">Transferase</keyword>
<dbReference type="InterPro" id="IPR006642">
    <property type="entry name" value="Rad18_UBZ4"/>
</dbReference>
<dbReference type="InterPro" id="IPR004580">
    <property type="entry name" value="Rad18_fungi"/>
</dbReference>
<comment type="subcellular location">
    <subcellularLocation>
        <location evidence="2 18">Nucleus</location>
    </subcellularLocation>
</comment>
<dbReference type="GO" id="GO:0006301">
    <property type="term" value="P:DNA damage tolerance"/>
    <property type="evidence" value="ECO:0007669"/>
    <property type="project" value="InterPro"/>
</dbReference>
<dbReference type="GO" id="GO:0006513">
    <property type="term" value="P:protein monoubiquitination"/>
    <property type="evidence" value="ECO:0007669"/>
    <property type="project" value="InterPro"/>
</dbReference>
<comment type="catalytic activity">
    <reaction evidence="1 18">
        <text>S-ubiquitinyl-[E2 ubiquitin-conjugating enzyme]-L-cysteine + [acceptor protein]-L-lysine = [E2 ubiquitin-conjugating enzyme]-L-cysteine + N(6)-ubiquitinyl-[acceptor protein]-L-lysine.</text>
        <dbReference type="EC" id="2.3.2.27"/>
    </reaction>
</comment>
<evidence type="ECO:0000259" key="22">
    <source>
        <dbReference type="PROSITE" id="PS51908"/>
    </source>
</evidence>
<dbReference type="PROSITE" id="PS51908">
    <property type="entry name" value="ZF_UBZ4"/>
    <property type="match status" value="1"/>
</dbReference>
<comment type="subunit">
    <text evidence="18">Interacts with E2 UBC2, forming a complex with ubiquitin ligase activity.</text>
</comment>
<feature type="region of interest" description="Disordered" evidence="19">
    <location>
        <begin position="116"/>
        <end position="182"/>
    </location>
</feature>
<keyword evidence="9 17" id="KW-0227">DNA damage</keyword>
<evidence type="ECO:0000256" key="18">
    <source>
        <dbReference type="RuleBase" id="RU368093"/>
    </source>
</evidence>
<evidence type="ECO:0000256" key="7">
    <source>
        <dbReference type="ARBA" id="ARBA00022679"/>
    </source>
</evidence>
<feature type="compositionally biased region" description="Polar residues" evidence="19">
    <location>
        <begin position="549"/>
        <end position="558"/>
    </location>
</feature>
<feature type="compositionally biased region" description="Low complexity" evidence="19">
    <location>
        <begin position="528"/>
        <end position="548"/>
    </location>
</feature>
<dbReference type="PANTHER" id="PTHR14134:SF2">
    <property type="entry name" value="E3 UBIQUITIN-PROTEIN LIGASE RAD18"/>
    <property type="match status" value="1"/>
</dbReference>
<feature type="domain" description="UBZ4-type" evidence="22">
    <location>
        <begin position="179"/>
        <end position="206"/>
    </location>
</feature>
<dbReference type="GO" id="GO:0006281">
    <property type="term" value="P:DNA repair"/>
    <property type="evidence" value="ECO:0007669"/>
    <property type="project" value="UniProtKB-KW"/>
</dbReference>
<dbReference type="InterPro" id="IPR017907">
    <property type="entry name" value="Znf_RING_CS"/>
</dbReference>
<dbReference type="GO" id="GO:0003697">
    <property type="term" value="F:single-stranded DNA binding"/>
    <property type="evidence" value="ECO:0007669"/>
    <property type="project" value="UniProtKB-UniRule"/>
</dbReference>
<gene>
    <name evidence="23" type="ORF">PCON_07065</name>
</gene>
<dbReference type="SMART" id="SM00184">
    <property type="entry name" value="RING"/>
    <property type="match status" value="1"/>
</dbReference>
<dbReference type="AlphaFoldDB" id="U4LCC0"/>
<feature type="compositionally biased region" description="Basic and acidic residues" evidence="19">
    <location>
        <begin position="359"/>
        <end position="378"/>
    </location>
</feature>
<dbReference type="Gene3D" id="3.30.160.60">
    <property type="entry name" value="Classic Zinc Finger"/>
    <property type="match status" value="1"/>
</dbReference>
<dbReference type="GO" id="GO:0008270">
    <property type="term" value="F:zinc ion binding"/>
    <property type="evidence" value="ECO:0007669"/>
    <property type="project" value="UniProtKB-KW"/>
</dbReference>
<reference evidence="23 24" key="1">
    <citation type="journal article" date="2013" name="PLoS Genet.">
        <title>The genome and development-dependent transcriptomes of Pyronema confluens: a window into fungal evolution.</title>
        <authorList>
            <person name="Traeger S."/>
            <person name="Altegoer F."/>
            <person name="Freitag M."/>
            <person name="Gabaldon T."/>
            <person name="Kempken F."/>
            <person name="Kumar A."/>
            <person name="Marcet-Houben M."/>
            <person name="Poggeler S."/>
            <person name="Stajich J.E."/>
            <person name="Nowrousian M."/>
        </authorList>
    </citation>
    <scope>NUCLEOTIDE SEQUENCE [LARGE SCALE GENOMIC DNA]</scope>
    <source>
        <strain evidence="24">CBS 100304</strain>
        <tissue evidence="23">Vegetative mycelium</tissue>
    </source>
</reference>
<dbReference type="InterPro" id="IPR003034">
    <property type="entry name" value="SAP_dom"/>
</dbReference>
<dbReference type="GO" id="GO:0005634">
    <property type="term" value="C:nucleus"/>
    <property type="evidence" value="ECO:0007669"/>
    <property type="project" value="UniProtKB-SubCell"/>
</dbReference>
<keyword evidence="13 18" id="KW-0238">DNA-binding</keyword>
<keyword evidence="12 18" id="KW-0862">Zinc</keyword>
<keyword evidence="11 18" id="KW-0833">Ubl conjugation pathway</keyword>
<protein>
    <recommendedName>
        <fullName evidence="6 18">Postreplication repair E3 ubiquitin-protein ligase RAD18</fullName>
        <ecNumber evidence="5 18">2.3.2.27</ecNumber>
    </recommendedName>
    <alternativeName>
        <fullName evidence="18">RING-type E3 ubiquitin transferase RAD18</fullName>
    </alternativeName>
</protein>
<keyword evidence="14 17" id="KW-0234">DNA repair</keyword>
<evidence type="ECO:0000256" key="12">
    <source>
        <dbReference type="ARBA" id="ARBA00022833"/>
    </source>
</evidence>
<evidence type="ECO:0000256" key="16">
    <source>
        <dbReference type="PROSITE-ProRule" id="PRU00175"/>
    </source>
</evidence>
<dbReference type="EMBL" id="HF935354">
    <property type="protein sequence ID" value="CCX29739.1"/>
    <property type="molecule type" value="Genomic_DNA"/>
</dbReference>
<dbReference type="PROSITE" id="PS50800">
    <property type="entry name" value="SAP"/>
    <property type="match status" value="1"/>
</dbReference>
<evidence type="ECO:0000256" key="17">
    <source>
        <dbReference type="PROSITE-ProRule" id="PRU01256"/>
    </source>
</evidence>
<dbReference type="GO" id="GO:0061630">
    <property type="term" value="F:ubiquitin protein ligase activity"/>
    <property type="evidence" value="ECO:0007669"/>
    <property type="project" value="UniProtKB-UniRule"/>
</dbReference>
<feature type="compositionally biased region" description="Low complexity" evidence="19">
    <location>
        <begin position="404"/>
        <end position="423"/>
    </location>
</feature>
<dbReference type="Pfam" id="PF02037">
    <property type="entry name" value="SAP"/>
    <property type="match status" value="1"/>
</dbReference>
<dbReference type="Pfam" id="PF13923">
    <property type="entry name" value="zf-C3HC4_2"/>
    <property type="match status" value="1"/>
</dbReference>
<comment type="function">
    <text evidence="18">E3 RING-finger protein, member of the UBC2/RAD6 epistasis group. Associates to the E2 ubiquitin conjugating enzyme UBC2/RAD6 to form the UBC2-RAD18 ubiquitin ligase complex involved in postreplicative repair (PRR) of damaged DNA.</text>
</comment>
<comment type="similarity">
    <text evidence="4 18">Belongs to the RAD18 family.</text>
</comment>
<feature type="region of interest" description="Disordered" evidence="19">
    <location>
        <begin position="199"/>
        <end position="253"/>
    </location>
</feature>
<proteinExistence type="inferred from homology"/>
<evidence type="ECO:0000256" key="19">
    <source>
        <dbReference type="SAM" id="MobiDB-lite"/>
    </source>
</evidence>
<evidence type="ECO:0000313" key="23">
    <source>
        <dbReference type="EMBL" id="CCX29739.1"/>
    </source>
</evidence>
<dbReference type="SMART" id="SM00734">
    <property type="entry name" value="ZnF_Rad18"/>
    <property type="match status" value="1"/>
</dbReference>
<dbReference type="NCBIfam" id="TIGR00599">
    <property type="entry name" value="rad18"/>
    <property type="match status" value="1"/>
</dbReference>
<dbReference type="STRING" id="1076935.U4LCC0"/>
<evidence type="ECO:0000256" key="5">
    <source>
        <dbReference type="ARBA" id="ARBA00012483"/>
    </source>
</evidence>
<feature type="domain" description="RING-type" evidence="20">
    <location>
        <begin position="30"/>
        <end position="68"/>
    </location>
</feature>
<dbReference type="UniPathway" id="UPA00143"/>
<dbReference type="OrthoDB" id="9049620at2759"/>
<dbReference type="PROSITE" id="PS00518">
    <property type="entry name" value="ZF_RING_1"/>
    <property type="match status" value="1"/>
</dbReference>
<evidence type="ECO:0000256" key="15">
    <source>
        <dbReference type="ARBA" id="ARBA00023242"/>
    </source>
</evidence>
<evidence type="ECO:0000256" key="6">
    <source>
        <dbReference type="ARBA" id="ARBA00015551"/>
    </source>
</evidence>
<dbReference type="SUPFAM" id="SSF57850">
    <property type="entry name" value="RING/U-box"/>
    <property type="match status" value="1"/>
</dbReference>
<evidence type="ECO:0000256" key="3">
    <source>
        <dbReference type="ARBA" id="ARBA00004906"/>
    </source>
</evidence>
<evidence type="ECO:0000259" key="21">
    <source>
        <dbReference type="PROSITE" id="PS50800"/>
    </source>
</evidence>
<dbReference type="GO" id="GO:0097505">
    <property type="term" value="C:Rad6-Rad18 complex"/>
    <property type="evidence" value="ECO:0007669"/>
    <property type="project" value="TreeGrafter"/>
</dbReference>
<dbReference type="InterPro" id="IPR039577">
    <property type="entry name" value="Rad18"/>
</dbReference>
<dbReference type="PANTHER" id="PTHR14134">
    <property type="entry name" value="E3 UBIQUITIN-PROTEIN LIGASE RAD18"/>
    <property type="match status" value="1"/>
</dbReference>
<keyword evidence="8 18" id="KW-0479">Metal-binding</keyword>
<evidence type="ECO:0000256" key="8">
    <source>
        <dbReference type="ARBA" id="ARBA00022723"/>
    </source>
</evidence>
<sequence length="604" mass="66686">MADDLSITDPSDWTSTSLPYLTSLDAALRCEVCKDFYTAPVITNCCHTFCSLCIRRALHADGICPICRSQEQEFRLRKNTTVQDLLDAFVACRGKLMEVAIAKPVVGVRERTAAEAEAEGNEEKAEQESQASQRSTRASRRGRRKEAIPGSDDEADEAYAPEPEPPGRKATPPPPDDGLVACPICSRRMKETAINSHLDKCMIDPSPPSPPKPKPPPRASLAPHSPVRRLRSAPSIPTRTKPTGPPMEPLPRLTYSHLTDTKLRAKLRELGIPEHGTRKLMQERHTEWKNLWNANIDSEYPKSKRELLRELDVWERAHTKPVNNKTKETTWSDEAWGAKHGGDFKDLVEVAKRGIKRRKVEETSERDEKKELEMKDEAPNADPNPQIQEAEAMKEESKAESRGSQQPLEPSQEPPLRSLALSPRPRPVDKSITALPQDLTWNQSADGIMVAHPRSEVSPFASQRSRSSISALLDNPPPPSNQPSYQFPSLSRPAQQFQLPSILQQNISQGALSPLNAISPSQGTFPVASSGFPGSSPGALPGALPGFSSMFSGRSPNEANKEAQEPPAGLPPIDMGRRESFTGTLPSLPEIQRPNEKRKYSSIE</sequence>
<dbReference type="InterPro" id="IPR013083">
    <property type="entry name" value="Znf_RING/FYVE/PHD"/>
</dbReference>
<evidence type="ECO:0000259" key="20">
    <source>
        <dbReference type="PROSITE" id="PS50089"/>
    </source>
</evidence>
<feature type="region of interest" description="Disordered" evidence="19">
    <location>
        <begin position="528"/>
        <end position="604"/>
    </location>
</feature>
<dbReference type="FunFam" id="3.30.40.10:FF:000172">
    <property type="entry name" value="E3 ubiquitin-protein ligase RAD18"/>
    <property type="match status" value="1"/>
</dbReference>